<keyword evidence="3" id="KW-1185">Reference proteome</keyword>
<evidence type="ECO:0000313" key="2">
    <source>
        <dbReference type="EMBL" id="CAL5227602.1"/>
    </source>
</evidence>
<organism evidence="2 3">
    <name type="scientific">Coccomyxa viridis</name>
    <dbReference type="NCBI Taxonomy" id="1274662"/>
    <lineage>
        <taxon>Eukaryota</taxon>
        <taxon>Viridiplantae</taxon>
        <taxon>Chlorophyta</taxon>
        <taxon>core chlorophytes</taxon>
        <taxon>Trebouxiophyceae</taxon>
        <taxon>Trebouxiophyceae incertae sedis</taxon>
        <taxon>Coccomyxaceae</taxon>
        <taxon>Coccomyxa</taxon>
    </lineage>
</organism>
<proteinExistence type="predicted"/>
<accession>A0ABP1G724</accession>
<evidence type="ECO:0000256" key="1">
    <source>
        <dbReference type="SAM" id="SignalP"/>
    </source>
</evidence>
<dbReference type="EMBL" id="CAXHTA020000017">
    <property type="protein sequence ID" value="CAL5227602.1"/>
    <property type="molecule type" value="Genomic_DNA"/>
</dbReference>
<keyword evidence="1" id="KW-0732">Signal</keyword>
<reference evidence="2 3" key="1">
    <citation type="submission" date="2024-06" db="EMBL/GenBank/DDBJ databases">
        <authorList>
            <person name="Kraege A."/>
            <person name="Thomma B."/>
        </authorList>
    </citation>
    <scope>NUCLEOTIDE SEQUENCE [LARGE SCALE GENOMIC DNA]</scope>
</reference>
<evidence type="ECO:0000313" key="3">
    <source>
        <dbReference type="Proteomes" id="UP001497392"/>
    </source>
</evidence>
<sequence>MKGAAALSTLLALALLSAGQGRSLHNDGALELFNAEIDTSVMDDQDTSTGVVSIHAANSAAINIASLLEEPMWDDVEGGPKCKVKCNGKNVTSSEDNGKKPYSCWGFFTAFCKGHSKKACGAGGFVCKGHFVGAKFPGGKAAVCEGELKSFGAKFIKAKGKKVAVFKKGGCLGTSSLIGLNTSDEESAQGLQWPASLPQVWEENYEGSELLSSGSKEPLAQGRCSGFGGGFKAVKVSSGCGDKECEEHQDLPQAERKEMTLTTLQEKVNETMLDMGVPEVMPSYMSVGIEPVFQEASQNGGCKITCNGKPAWFKGQLPCFGKLEVKCFAGEEAPKYAPDFFAASCKGFWSGIFGHRCKGQATGFVASEYYKKLNICTGTFGMFAKAKKSEGKFATGKFCAGKSLGAFFLGEDEEDNAMIAKAA</sequence>
<comment type="caution">
    <text evidence="2">The sequence shown here is derived from an EMBL/GenBank/DDBJ whole genome shotgun (WGS) entry which is preliminary data.</text>
</comment>
<feature type="chain" id="PRO_5046648451" evidence="1">
    <location>
        <begin position="22"/>
        <end position="423"/>
    </location>
</feature>
<protein>
    <submittedName>
        <fullName evidence="2">G10604 protein</fullName>
    </submittedName>
</protein>
<name>A0ABP1G724_9CHLO</name>
<feature type="signal peptide" evidence="1">
    <location>
        <begin position="1"/>
        <end position="21"/>
    </location>
</feature>
<dbReference type="Proteomes" id="UP001497392">
    <property type="component" value="Unassembled WGS sequence"/>
</dbReference>
<gene>
    <name evidence="2" type="primary">g10604</name>
    <name evidence="2" type="ORF">VP750_LOCUS9508</name>
</gene>